<evidence type="ECO:0000259" key="2">
    <source>
        <dbReference type="Pfam" id="PF07510"/>
    </source>
</evidence>
<dbReference type="InterPro" id="IPR011089">
    <property type="entry name" value="GmrSD_C"/>
</dbReference>
<dbReference type="Proteomes" id="UP000253647">
    <property type="component" value="Unassembled WGS sequence"/>
</dbReference>
<organism evidence="3 4">
    <name type="scientific">Marinobacter nauticus</name>
    <name type="common">Marinobacter hydrocarbonoclasticus</name>
    <name type="synonym">Marinobacter aquaeolei</name>
    <dbReference type="NCBI Taxonomy" id="2743"/>
    <lineage>
        <taxon>Bacteria</taxon>
        <taxon>Pseudomonadati</taxon>
        <taxon>Pseudomonadota</taxon>
        <taxon>Gammaproteobacteria</taxon>
        <taxon>Pseudomonadales</taxon>
        <taxon>Marinobacteraceae</taxon>
        <taxon>Marinobacter</taxon>
    </lineage>
</organism>
<feature type="signal peptide" evidence="1">
    <location>
        <begin position="1"/>
        <end position="21"/>
    </location>
</feature>
<keyword evidence="1" id="KW-0732">Signal</keyword>
<reference evidence="3 4" key="1">
    <citation type="submission" date="2018-07" db="EMBL/GenBank/DDBJ databases">
        <title>Freshwater and sediment microbial communities from various areas in North America, analyzing microbe dynamics in response to fracking.</title>
        <authorList>
            <person name="Lamendella R."/>
        </authorList>
    </citation>
    <scope>NUCLEOTIDE SEQUENCE [LARGE SCALE GENOMIC DNA]</scope>
    <source>
        <strain evidence="3 4">105B</strain>
    </source>
</reference>
<evidence type="ECO:0000313" key="3">
    <source>
        <dbReference type="EMBL" id="RCW62960.1"/>
    </source>
</evidence>
<dbReference type="Pfam" id="PF07510">
    <property type="entry name" value="GmrSD_C"/>
    <property type="match status" value="1"/>
</dbReference>
<dbReference type="RefSeq" id="WP_114435440.1">
    <property type="nucleotide sequence ID" value="NZ_QPJI01000020.1"/>
</dbReference>
<accession>A0A368X4N3</accession>
<name>A0A368X4N3_MARNT</name>
<feature type="chain" id="PRO_5016844172" evidence="1">
    <location>
        <begin position="22"/>
        <end position="204"/>
    </location>
</feature>
<comment type="caution">
    <text evidence="3">The sequence shown here is derived from an EMBL/GenBank/DDBJ whole genome shotgun (WGS) entry which is preliminary data.</text>
</comment>
<dbReference type="AlphaFoldDB" id="A0A368X4N3"/>
<gene>
    <name evidence="3" type="ORF">DET61_12082</name>
</gene>
<dbReference type="EMBL" id="QPJI01000020">
    <property type="protein sequence ID" value="RCW62960.1"/>
    <property type="molecule type" value="Genomic_DNA"/>
</dbReference>
<proteinExistence type="predicted"/>
<evidence type="ECO:0000256" key="1">
    <source>
        <dbReference type="SAM" id="SignalP"/>
    </source>
</evidence>
<feature type="domain" description="GmrSD restriction endonucleases C-terminal" evidence="2">
    <location>
        <begin position="129"/>
        <end position="200"/>
    </location>
</feature>
<evidence type="ECO:0000313" key="4">
    <source>
        <dbReference type="Proteomes" id="UP000253647"/>
    </source>
</evidence>
<sequence>MKVLFTLLLFTSMAVSQHATAEIVKKSSSGICHDRYSDWYERTKNYTEYGTLAACLETGGRLPRNYAGPGVKQGTSAQKAMEEARIDGRAFVSVYDRDAYNHWVDRDGDCQNERHELLIDTSQAPVTFRDRRKCYVATGRWYDPYTNRIYDQASDLQIDHIVSLKYAHERGAHAWPPELKEQFANDRENLIVTEGSTNRSTITI</sequence>
<protein>
    <submittedName>
        <fullName evidence="3">Uncharacterized protein DUF1524</fullName>
    </submittedName>
</protein>